<accession>G8XHR9</accession>
<evidence type="ECO:0008006" key="3">
    <source>
        <dbReference type="Google" id="ProtNLM"/>
    </source>
</evidence>
<evidence type="ECO:0000313" key="1">
    <source>
        <dbReference type="EMBL" id="AEW98934.1"/>
    </source>
</evidence>
<geneLocation type="plasmid" evidence="1 2">
    <name>pSCATT</name>
</geneLocation>
<name>G8XHR9_STREN</name>
<dbReference type="InterPro" id="IPR021246">
    <property type="entry name" value="DUF2797"/>
</dbReference>
<protein>
    <recommendedName>
        <fullName evidence="3">DUF2797 domain-containing protein</fullName>
    </recommendedName>
</protein>
<dbReference type="Pfam" id="PF10977">
    <property type="entry name" value="DUF2797"/>
    <property type="match status" value="1"/>
</dbReference>
<reference evidence="2" key="1">
    <citation type="submission" date="2011-12" db="EMBL/GenBank/DDBJ databases">
        <title>Complete genome sequence of Streptomyces cattleya strain DSM 46488.</title>
        <authorList>
            <person name="Ou H.-Y."/>
            <person name="Li P."/>
            <person name="Zhao C."/>
            <person name="O'Hagan D."/>
            <person name="Deng Z."/>
        </authorList>
    </citation>
    <scope>NUCLEOTIDE SEQUENCE [LARGE SCALE GENOMIC DNA]</scope>
    <source>
        <strain evidence="2">ATCC 35852 / DSM 46488 / JCM 4925 / NBRC 14057 / NRRL 8057</strain>
        <plasmid evidence="2">Plasmid pSCATT</plasmid>
    </source>
</reference>
<keyword evidence="1" id="KW-0614">Plasmid</keyword>
<dbReference type="KEGG" id="scy:SCATT_p07410"/>
<sequence>MWRAGRRVPCPAGAPVPARTRGAQCATCTALDRSSSIAADTRPDDPRAFAVYLAHHGSVVKVGITAEERGSTRLLEQGALSSTVVSTGTLMAARRSEHLLTTALGLPDRVAAQRKRTARARPGTPGERAAELLATAERVHALPAWPPIGQTPREPHVTDHTTAYGLPPSGLVPTAAVQPLEPGQTVTGRLACRIGSDLYLDTAAGLVLLDTRLLAGWALHPAPGDAAFTAGLEPLDDPREPQALF</sequence>
<dbReference type="PATRIC" id="fig|1003195.29.peg.6536"/>
<organism evidence="1 2">
    <name type="scientific">Streptantibioticus cattleyicolor (strain ATCC 35852 / DSM 46488 / JCM 4925 / NBRC 14057 / NRRL 8057)</name>
    <name type="common">Streptomyces cattleya</name>
    <dbReference type="NCBI Taxonomy" id="1003195"/>
    <lineage>
        <taxon>Bacteria</taxon>
        <taxon>Bacillati</taxon>
        <taxon>Actinomycetota</taxon>
        <taxon>Actinomycetes</taxon>
        <taxon>Kitasatosporales</taxon>
        <taxon>Streptomycetaceae</taxon>
        <taxon>Streptantibioticus</taxon>
    </lineage>
</organism>
<evidence type="ECO:0000313" key="2">
    <source>
        <dbReference type="Proteomes" id="UP000007842"/>
    </source>
</evidence>
<dbReference type="AlphaFoldDB" id="G8XHR9"/>
<dbReference type="Proteomes" id="UP000007842">
    <property type="component" value="Plasmid pSCATT"/>
</dbReference>
<keyword evidence="2" id="KW-1185">Reference proteome</keyword>
<dbReference type="EMBL" id="CP003229">
    <property type="protein sequence ID" value="AEW98934.1"/>
    <property type="molecule type" value="Genomic_DNA"/>
</dbReference>
<gene>
    <name evidence="1" type="ordered locus">SCATT_p07410</name>
</gene>
<proteinExistence type="predicted"/>
<dbReference type="HOGENOM" id="CLU_070582_0_0_11"/>